<feature type="non-terminal residue" evidence="1">
    <location>
        <position position="1"/>
    </location>
</feature>
<evidence type="ECO:0008006" key="3">
    <source>
        <dbReference type="Google" id="ProtNLM"/>
    </source>
</evidence>
<dbReference type="AlphaFoldDB" id="A0A815M7Z6"/>
<gene>
    <name evidence="1" type="ORF">RFH988_LOCUS35295</name>
</gene>
<name>A0A815M7Z6_9BILA</name>
<sequence length="332" mass="39672">EYLIEIENSNLQHEQEKIRLKHQLQQALQNEDNQSITTIENLSNEIFFEIFDYLDCYQIYTTFSNLNHHFEELLYFSSLLLKVEIKLPQHDEMSMVGYRRFVDMNTHKILSLNLLLRLDNDNFFSSFIINSSLSHLESLFVDGIPSTTLIKLLMNLEFFIVLSYTPHIRRLKFLPTNNVDPSIRSILSIRLSNLTQHILIEIYYVEFIYVEMFIKKIYCQLKYLSIMIQSQNIDFLNANRWKQLIIESLSQLQKFHSRYDEDINDEHGYSIYPVQPNQFISSSSIEHQWILGIEIVVGKPILYTIYPYRNRSYEYSQDKLVDCFVEFYQSTQ</sequence>
<dbReference type="EMBL" id="CAJNOO010005304">
    <property type="protein sequence ID" value="CAF1412885.1"/>
    <property type="molecule type" value="Genomic_DNA"/>
</dbReference>
<accession>A0A815M7Z6</accession>
<comment type="caution">
    <text evidence="1">The sequence shown here is derived from an EMBL/GenBank/DDBJ whole genome shotgun (WGS) entry which is preliminary data.</text>
</comment>
<protein>
    <recommendedName>
        <fullName evidence="3">F-box domain-containing protein</fullName>
    </recommendedName>
</protein>
<reference evidence="1" key="1">
    <citation type="submission" date="2021-02" db="EMBL/GenBank/DDBJ databases">
        <authorList>
            <person name="Nowell W R."/>
        </authorList>
    </citation>
    <scope>NUCLEOTIDE SEQUENCE</scope>
</reference>
<organism evidence="1 2">
    <name type="scientific">Rotaria sordida</name>
    <dbReference type="NCBI Taxonomy" id="392033"/>
    <lineage>
        <taxon>Eukaryota</taxon>
        <taxon>Metazoa</taxon>
        <taxon>Spiralia</taxon>
        <taxon>Gnathifera</taxon>
        <taxon>Rotifera</taxon>
        <taxon>Eurotatoria</taxon>
        <taxon>Bdelloidea</taxon>
        <taxon>Philodinida</taxon>
        <taxon>Philodinidae</taxon>
        <taxon>Rotaria</taxon>
    </lineage>
</organism>
<evidence type="ECO:0000313" key="2">
    <source>
        <dbReference type="Proteomes" id="UP000663882"/>
    </source>
</evidence>
<proteinExistence type="predicted"/>
<dbReference type="Proteomes" id="UP000663882">
    <property type="component" value="Unassembled WGS sequence"/>
</dbReference>
<evidence type="ECO:0000313" key="1">
    <source>
        <dbReference type="EMBL" id="CAF1412885.1"/>
    </source>
</evidence>